<comment type="caution">
    <text evidence="6">The sequence shown here is derived from an EMBL/GenBank/DDBJ whole genome shotgun (WGS) entry which is preliminary data.</text>
</comment>
<dbReference type="AlphaFoldDB" id="A0A2T3IY83"/>
<accession>A0A2T3IY83</accession>
<dbReference type="SUPFAM" id="SSF56059">
    <property type="entry name" value="Glutathione synthetase ATP-binding domain-like"/>
    <property type="match status" value="1"/>
</dbReference>
<dbReference type="PANTHER" id="PTHR43585">
    <property type="entry name" value="FUMIPYRROLE BIOSYNTHESIS PROTEIN C"/>
    <property type="match status" value="1"/>
</dbReference>
<evidence type="ECO:0000259" key="5">
    <source>
        <dbReference type="PROSITE" id="PS50975"/>
    </source>
</evidence>
<evidence type="ECO:0000256" key="2">
    <source>
        <dbReference type="ARBA" id="ARBA00022741"/>
    </source>
</evidence>
<dbReference type="GO" id="GO:0016874">
    <property type="term" value="F:ligase activity"/>
    <property type="evidence" value="ECO:0007669"/>
    <property type="project" value="UniProtKB-KW"/>
</dbReference>
<dbReference type="EMBL" id="PYMH01000005">
    <property type="protein sequence ID" value="PSU33522.1"/>
    <property type="molecule type" value="Genomic_DNA"/>
</dbReference>
<gene>
    <name evidence="6" type="ORF">C9I99_12130</name>
</gene>
<keyword evidence="1" id="KW-0436">Ligase</keyword>
<dbReference type="Proteomes" id="UP000241222">
    <property type="component" value="Unassembled WGS sequence"/>
</dbReference>
<organism evidence="6 7">
    <name type="scientific">Photobacterium lutimaris</name>
    <dbReference type="NCBI Taxonomy" id="388278"/>
    <lineage>
        <taxon>Bacteria</taxon>
        <taxon>Pseudomonadati</taxon>
        <taxon>Pseudomonadota</taxon>
        <taxon>Gammaproteobacteria</taxon>
        <taxon>Vibrionales</taxon>
        <taxon>Vibrionaceae</taxon>
        <taxon>Photobacterium</taxon>
    </lineage>
</organism>
<dbReference type="NCBIfam" id="NF005543">
    <property type="entry name" value="PRK07206.1"/>
    <property type="match status" value="1"/>
</dbReference>
<dbReference type="PROSITE" id="PS50975">
    <property type="entry name" value="ATP_GRASP"/>
    <property type="match status" value="1"/>
</dbReference>
<dbReference type="InterPro" id="IPR011761">
    <property type="entry name" value="ATP-grasp"/>
</dbReference>
<evidence type="ECO:0000256" key="3">
    <source>
        <dbReference type="ARBA" id="ARBA00022840"/>
    </source>
</evidence>
<evidence type="ECO:0000313" key="7">
    <source>
        <dbReference type="Proteomes" id="UP000241222"/>
    </source>
</evidence>
<protein>
    <recommendedName>
        <fullName evidence="5">ATP-grasp domain-containing protein</fullName>
    </recommendedName>
</protein>
<keyword evidence="3 4" id="KW-0067">ATP-binding</keyword>
<dbReference type="OrthoDB" id="24041at2"/>
<keyword evidence="7" id="KW-1185">Reference proteome</keyword>
<keyword evidence="2 4" id="KW-0547">Nucleotide-binding</keyword>
<dbReference type="PANTHER" id="PTHR43585:SF2">
    <property type="entry name" value="ATP-GRASP ENZYME FSQD"/>
    <property type="match status" value="1"/>
</dbReference>
<dbReference type="GO" id="GO:0005524">
    <property type="term" value="F:ATP binding"/>
    <property type="evidence" value="ECO:0007669"/>
    <property type="project" value="UniProtKB-UniRule"/>
</dbReference>
<feature type="domain" description="ATP-grasp" evidence="5">
    <location>
        <begin position="118"/>
        <end position="315"/>
    </location>
</feature>
<reference evidence="6 7" key="1">
    <citation type="submission" date="2018-03" db="EMBL/GenBank/DDBJ databases">
        <title>Whole genome sequencing of Histamine producing bacteria.</title>
        <authorList>
            <person name="Butler K."/>
        </authorList>
    </citation>
    <scope>NUCLEOTIDE SEQUENCE [LARGE SCALE GENOMIC DNA]</scope>
    <source>
        <strain evidence="6 7">JCM 13586</strain>
    </source>
</reference>
<evidence type="ECO:0000256" key="4">
    <source>
        <dbReference type="PROSITE-ProRule" id="PRU00409"/>
    </source>
</evidence>
<dbReference type="GO" id="GO:0046872">
    <property type="term" value="F:metal ion binding"/>
    <property type="evidence" value="ECO:0007669"/>
    <property type="project" value="InterPro"/>
</dbReference>
<dbReference type="RefSeq" id="WP_107349157.1">
    <property type="nucleotide sequence ID" value="NZ_PYMH01000005.1"/>
</dbReference>
<name>A0A2T3IY83_9GAMM</name>
<dbReference type="InterPro" id="IPR052032">
    <property type="entry name" value="ATP-dep_AA_Ligase"/>
</dbReference>
<evidence type="ECO:0000313" key="6">
    <source>
        <dbReference type="EMBL" id="PSU33522.1"/>
    </source>
</evidence>
<evidence type="ECO:0000256" key="1">
    <source>
        <dbReference type="ARBA" id="ARBA00022598"/>
    </source>
</evidence>
<dbReference type="Gene3D" id="3.30.470.20">
    <property type="entry name" value="ATP-grasp fold, B domain"/>
    <property type="match status" value="1"/>
</dbReference>
<sequence length="414" mass="46403">MKNINSKRPWIIVDGYSSGSLYVDLLNKIGVVTYHVQSSRIIPDFYLKTFDKSKYEENFIYESDLNTLLDELKVLEPAVIIAGCEPGVKLADQLSEHLGTPSNGTKYSQARRDKYEMVQSLVKHGVKAAQTYRVSSYQALADAIEVIGFPVVIKPTASAGSDGVYICMSENEAQKAFDDVYLKEDRLGKTNDDVIVQELLNGKQYIVNTVSYDGKHYAVEIWIDHRIDTGSEYIYDHEKLIHNITELEQSIVNYTFDVLDALNINYGPCHVELMVNDGIPTLIEVGSRPAGGINHETMFKAQGFSHVSAAIDCYLNPKEPSFTKYKVNQKEVLAVALISNSEGYLKQLNGVSKIHALPSFDYLTGLPALGSYVPVTKDIFSQPGLLMLSHESEEQITKDLKTFRELEKDLFIMD</sequence>
<proteinExistence type="predicted"/>
<dbReference type="Pfam" id="PF13535">
    <property type="entry name" value="ATP-grasp_4"/>
    <property type="match status" value="1"/>
</dbReference>